<dbReference type="Pfam" id="PF07893">
    <property type="entry name" value="DUF1668"/>
    <property type="match status" value="1"/>
</dbReference>
<reference evidence="1" key="1">
    <citation type="submission" date="2024-10" db="EMBL/GenBank/DDBJ databases">
        <authorList>
            <person name="Ryan C."/>
        </authorList>
    </citation>
    <scope>NUCLEOTIDE SEQUENCE [LARGE SCALE GENOMIC DNA]</scope>
</reference>
<keyword evidence="2" id="KW-1185">Reference proteome</keyword>
<sequence length="393" mass="44441">MSKRRRQENRYHRCGGEKRLRGRKHLYVVLDDWIKGFTIYKVDADSFGSDSDNYRDRTGGAKVAAAASARHHLPEPPAARLESMGADTDMFFTALGSSKIFIVTDQRRGQTPALVYNACSGGLAIGPRVPAQLQCGFNFVVDAGEALYAFSSPRFNKDSSFQVMSWAPSALDQLDANSRYPNEEVWAWRALPGPPPPHDPYEIITSYAVHPDGHTIFMTTSYRDRPGLQKSTYSFDTKHCVWRWHAWTLPFQGPGHFDTELNAWVGLHKDGCVCACRVASDSGSATPMSIGLMQLDWQKLEAKLFRKDRERYIRASLTYMGSSKFCLLESVIRKGVDKDYSLNDQDGCVLHMTMFGLKYNHKGELRTTNLQSTRSYLVSKHKDYSFAPVAFWM</sequence>
<evidence type="ECO:0000313" key="1">
    <source>
        <dbReference type="EMBL" id="CAL5037093.1"/>
    </source>
</evidence>
<dbReference type="AlphaFoldDB" id="A0ABC9DE86"/>
<dbReference type="InterPro" id="IPR012871">
    <property type="entry name" value="DUF1668_ORYSA"/>
</dbReference>
<dbReference type="Proteomes" id="UP001497457">
    <property type="component" value="Chromosome 33rd"/>
</dbReference>
<dbReference type="EMBL" id="OZ075143">
    <property type="protein sequence ID" value="CAL5037093.1"/>
    <property type="molecule type" value="Genomic_DNA"/>
</dbReference>
<dbReference type="PANTHER" id="PTHR33085">
    <property type="entry name" value="OS12G0113100 PROTEIN-RELATED"/>
    <property type="match status" value="1"/>
</dbReference>
<gene>
    <name evidence="1" type="ORF">URODEC1_LOCUS84286</name>
</gene>
<protein>
    <submittedName>
        <fullName evidence="1">Uncharacterized protein</fullName>
    </submittedName>
</protein>
<organism evidence="1 2">
    <name type="scientific">Urochloa decumbens</name>
    <dbReference type="NCBI Taxonomy" id="240449"/>
    <lineage>
        <taxon>Eukaryota</taxon>
        <taxon>Viridiplantae</taxon>
        <taxon>Streptophyta</taxon>
        <taxon>Embryophyta</taxon>
        <taxon>Tracheophyta</taxon>
        <taxon>Spermatophyta</taxon>
        <taxon>Magnoliopsida</taxon>
        <taxon>Liliopsida</taxon>
        <taxon>Poales</taxon>
        <taxon>Poaceae</taxon>
        <taxon>PACMAD clade</taxon>
        <taxon>Panicoideae</taxon>
        <taxon>Panicodae</taxon>
        <taxon>Paniceae</taxon>
        <taxon>Melinidinae</taxon>
        <taxon>Urochloa</taxon>
    </lineage>
</organism>
<evidence type="ECO:0000313" key="2">
    <source>
        <dbReference type="Proteomes" id="UP001497457"/>
    </source>
</evidence>
<dbReference type="PANTHER" id="PTHR33085:SF41">
    <property type="entry name" value="OS12G0624400 PROTEIN"/>
    <property type="match status" value="1"/>
</dbReference>
<proteinExistence type="predicted"/>
<accession>A0ABC9DE86</accession>
<name>A0ABC9DE86_9POAL</name>